<keyword evidence="6" id="KW-0808">Transferase</keyword>
<dbReference type="SMART" id="SM00450">
    <property type="entry name" value="RHOD"/>
    <property type="match status" value="1"/>
</dbReference>
<dbReference type="Gene3D" id="3.40.250.10">
    <property type="entry name" value="Rhodanese-like domain"/>
    <property type="match status" value="1"/>
</dbReference>
<dbReference type="InterPro" id="IPR000192">
    <property type="entry name" value="Aminotrans_V_dom"/>
</dbReference>
<comment type="catalytic activity">
    <reaction evidence="4">
        <text>(sulfur carrier)-H + L-cysteine = (sulfur carrier)-SH + L-alanine</text>
        <dbReference type="Rhea" id="RHEA:43892"/>
        <dbReference type="Rhea" id="RHEA-COMP:14737"/>
        <dbReference type="Rhea" id="RHEA-COMP:14739"/>
        <dbReference type="ChEBI" id="CHEBI:29917"/>
        <dbReference type="ChEBI" id="CHEBI:35235"/>
        <dbReference type="ChEBI" id="CHEBI:57972"/>
        <dbReference type="ChEBI" id="CHEBI:64428"/>
        <dbReference type="EC" id="2.8.1.7"/>
    </reaction>
</comment>
<protein>
    <submittedName>
        <fullName evidence="6">Aminotransferase class V-fold PLP-dependent enzyme</fullName>
    </submittedName>
</protein>
<dbReference type="InterPro" id="IPR001763">
    <property type="entry name" value="Rhodanese-like_dom"/>
</dbReference>
<dbReference type="InterPro" id="IPR015421">
    <property type="entry name" value="PyrdxlP-dep_Trfase_major"/>
</dbReference>
<dbReference type="InterPro" id="IPR015422">
    <property type="entry name" value="PyrdxlP-dep_Trfase_small"/>
</dbReference>
<dbReference type="InterPro" id="IPR036873">
    <property type="entry name" value="Rhodanese-like_dom_sf"/>
</dbReference>
<dbReference type="Gene3D" id="3.40.640.10">
    <property type="entry name" value="Type I PLP-dependent aspartate aminotransferase-like (Major domain)"/>
    <property type="match status" value="1"/>
</dbReference>
<dbReference type="SUPFAM" id="SSF53383">
    <property type="entry name" value="PLP-dependent transferases"/>
    <property type="match status" value="1"/>
</dbReference>
<dbReference type="InterPro" id="IPR036866">
    <property type="entry name" value="RibonucZ/Hydroxyglut_hydro"/>
</dbReference>
<dbReference type="SUPFAM" id="SSF52821">
    <property type="entry name" value="Rhodanese/Cell cycle control phosphatase"/>
    <property type="match status" value="1"/>
</dbReference>
<proteinExistence type="inferred from homology"/>
<organism evidence="6 7">
    <name type="scientific">Undibacterium danionis</name>
    <dbReference type="NCBI Taxonomy" id="1812100"/>
    <lineage>
        <taxon>Bacteria</taxon>
        <taxon>Pseudomonadati</taxon>
        <taxon>Pseudomonadota</taxon>
        <taxon>Betaproteobacteria</taxon>
        <taxon>Burkholderiales</taxon>
        <taxon>Oxalobacteraceae</taxon>
        <taxon>Undibacterium</taxon>
    </lineage>
</organism>
<dbReference type="Pfam" id="PF00266">
    <property type="entry name" value="Aminotran_5"/>
    <property type="match status" value="1"/>
</dbReference>
<comment type="cofactor">
    <cofactor evidence="1">
        <name>pyridoxal 5'-phosphate</name>
        <dbReference type="ChEBI" id="CHEBI:597326"/>
    </cofactor>
</comment>
<accession>A0ABV6IKT9</accession>
<evidence type="ECO:0000256" key="1">
    <source>
        <dbReference type="ARBA" id="ARBA00001933"/>
    </source>
</evidence>
<reference evidence="6 7" key="1">
    <citation type="submission" date="2024-09" db="EMBL/GenBank/DDBJ databases">
        <authorList>
            <person name="Sun Q."/>
            <person name="Mori K."/>
        </authorList>
    </citation>
    <scope>NUCLEOTIDE SEQUENCE [LARGE SCALE GENOMIC DNA]</scope>
    <source>
        <strain evidence="6 7">CCM 8677</strain>
    </source>
</reference>
<dbReference type="Gene3D" id="1.10.260.50">
    <property type="match status" value="1"/>
</dbReference>
<dbReference type="RefSeq" id="WP_390214826.1">
    <property type="nucleotide sequence ID" value="NZ_JBHLXJ010000036.1"/>
</dbReference>
<dbReference type="PANTHER" id="PTHR11601">
    <property type="entry name" value="CYSTEINE DESULFURYLASE FAMILY MEMBER"/>
    <property type="match status" value="1"/>
</dbReference>
<comment type="caution">
    <text evidence="6">The sequence shown here is derived from an EMBL/GenBank/DDBJ whole genome shotgun (WGS) entry which is preliminary data.</text>
</comment>
<evidence type="ECO:0000313" key="6">
    <source>
        <dbReference type="EMBL" id="MFC0352065.1"/>
    </source>
</evidence>
<comment type="similarity">
    <text evidence="2">Belongs to the class-V pyridoxal-phosphate-dependent aminotransferase family. NifS/IscS subfamily.</text>
</comment>
<dbReference type="Proteomes" id="UP001589844">
    <property type="component" value="Unassembled WGS sequence"/>
</dbReference>
<dbReference type="EMBL" id="JBHLXJ010000036">
    <property type="protein sequence ID" value="MFC0352065.1"/>
    <property type="molecule type" value="Genomic_DNA"/>
</dbReference>
<dbReference type="Pfam" id="PF00581">
    <property type="entry name" value="Rhodanese"/>
    <property type="match status" value="1"/>
</dbReference>
<name>A0ABV6IKT9_9BURK</name>
<dbReference type="PROSITE" id="PS50206">
    <property type="entry name" value="RHODANESE_3"/>
    <property type="match status" value="1"/>
</dbReference>
<keyword evidence="3" id="KW-0663">Pyridoxal phosphate</keyword>
<dbReference type="CDD" id="cd00158">
    <property type="entry name" value="RHOD"/>
    <property type="match status" value="1"/>
</dbReference>
<keyword evidence="6" id="KW-0032">Aminotransferase</keyword>
<evidence type="ECO:0000259" key="5">
    <source>
        <dbReference type="PROSITE" id="PS50206"/>
    </source>
</evidence>
<gene>
    <name evidence="6" type="ORF">ACFFJH_19765</name>
</gene>
<evidence type="ECO:0000313" key="7">
    <source>
        <dbReference type="Proteomes" id="UP001589844"/>
    </source>
</evidence>
<sequence>MSISSRVIYLDSNATTPVMPLALEAARAVMEDDYGNPSSVHSSGIQAKAVMEHARKTACDLLGSENGKLLFVSGATEGIQTAVFSTLLALRDKLAKGEKVGTDLLYGATEHKAVPESLHHWNQVLGLNFNIIAIPVDHAGRHDLAFLKAHLATAGLVCTMAANNETGIVTDLAGIEALLVDHPAYWLVDGVQALGKLPLKLSQHRIDYSLFSGHKLYAPKGIGLLYVHKDAPFTPLLAGGGQEGSLRSGTENVSGIAALGAVLEALSDGHTFRDHATLEKFRLRLLDAVKEAFPGLILNAPLAQSLPTTLNFSVPGLTSKELLDLFDAADVRVSAGSACSAAKAQPSFVLQAMDLPEWQAASAVRMSFGPAVTEDYIEEACRRIRVCGDALRKTCMVTGDIEPLPAEGVIQLSFGAACTWIVADSASKQCIVIDALPELIERIAKYVRCQTYTVAAIVGTGSHAQQDQTNQALANLLADAYTGDLSSDFSSTIASHKSACALQLSPTLTLNGITLGEKFFAQLNLVNAKNKPVFLFGDCLADDIKPSQDKSVKTNFAFCGDLFDTKNQAENKMPQNQQAMNVIQAELKSYIGEDTLLCAAHDFDKRLVTMFDHDTECCLESATVPSAKLHEFIATHPGTILVDVREPYEQQLSHFDVPEGSEVLHVPLTRLANGVERWLKQNESKTTPILFFCRTGGRSSQAVQCLRRLGYENAWHIAGGLALWQH</sequence>
<evidence type="ECO:0000256" key="3">
    <source>
        <dbReference type="ARBA" id="ARBA00022898"/>
    </source>
</evidence>
<dbReference type="GO" id="GO:0008483">
    <property type="term" value="F:transaminase activity"/>
    <property type="evidence" value="ECO:0007669"/>
    <property type="project" value="UniProtKB-KW"/>
</dbReference>
<dbReference type="Gene3D" id="3.90.1150.10">
    <property type="entry name" value="Aspartate Aminotransferase, domain 1"/>
    <property type="match status" value="1"/>
</dbReference>
<evidence type="ECO:0000256" key="4">
    <source>
        <dbReference type="ARBA" id="ARBA00050776"/>
    </source>
</evidence>
<dbReference type="InterPro" id="IPR015424">
    <property type="entry name" value="PyrdxlP-dep_Trfase"/>
</dbReference>
<keyword evidence="7" id="KW-1185">Reference proteome</keyword>
<evidence type="ECO:0000256" key="2">
    <source>
        <dbReference type="ARBA" id="ARBA00006490"/>
    </source>
</evidence>
<feature type="domain" description="Rhodanese" evidence="5">
    <location>
        <begin position="635"/>
        <end position="726"/>
    </location>
</feature>
<dbReference type="Gene3D" id="3.60.15.10">
    <property type="entry name" value="Ribonuclease Z/Hydroxyacylglutathione hydrolase-like"/>
    <property type="match status" value="1"/>
</dbReference>
<dbReference type="PANTHER" id="PTHR11601:SF34">
    <property type="entry name" value="CYSTEINE DESULFURASE"/>
    <property type="match status" value="1"/>
</dbReference>